<reference evidence="4 5" key="1">
    <citation type="journal article" name="Sci. Rep.">
        <title>Genome-scale phylogenetic analyses confirm Olpidium as the closest living zoosporic fungus to the non-flagellated, terrestrial fungi.</title>
        <authorList>
            <person name="Chang Y."/>
            <person name="Rochon D."/>
            <person name="Sekimoto S."/>
            <person name="Wang Y."/>
            <person name="Chovatia M."/>
            <person name="Sandor L."/>
            <person name="Salamov A."/>
            <person name="Grigoriev I.V."/>
            <person name="Stajich J.E."/>
            <person name="Spatafora J.W."/>
        </authorList>
    </citation>
    <scope>NUCLEOTIDE SEQUENCE [LARGE SCALE GENOMIC DNA]</scope>
    <source>
        <strain evidence="4">S191</strain>
    </source>
</reference>
<protein>
    <submittedName>
        <fullName evidence="4">Ribokinase-like protein</fullName>
    </submittedName>
</protein>
<proteinExistence type="predicted"/>
<keyword evidence="5" id="KW-1185">Reference proteome</keyword>
<dbReference type="InterPro" id="IPR011611">
    <property type="entry name" value="PfkB_dom"/>
</dbReference>
<dbReference type="GO" id="GO:0016301">
    <property type="term" value="F:kinase activity"/>
    <property type="evidence" value="ECO:0007669"/>
    <property type="project" value="UniProtKB-KW"/>
</dbReference>
<dbReference type="InterPro" id="IPR002139">
    <property type="entry name" value="Ribo/fructo_kinase"/>
</dbReference>
<dbReference type="Pfam" id="PF00294">
    <property type="entry name" value="PfkB"/>
    <property type="match status" value="1"/>
</dbReference>
<feature type="domain" description="Carbohydrate kinase PfkB" evidence="3">
    <location>
        <begin position="54"/>
        <end position="332"/>
    </location>
</feature>
<dbReference type="SUPFAM" id="SSF53613">
    <property type="entry name" value="Ribokinase-like"/>
    <property type="match status" value="1"/>
</dbReference>
<dbReference type="PRINTS" id="PR00990">
    <property type="entry name" value="RIBOKINASE"/>
</dbReference>
<dbReference type="Proteomes" id="UP000673691">
    <property type="component" value="Unassembled WGS sequence"/>
</dbReference>
<dbReference type="Gene3D" id="3.40.1190.20">
    <property type="match status" value="2"/>
</dbReference>
<organism evidence="4 5">
    <name type="scientific">Olpidium bornovanus</name>
    <dbReference type="NCBI Taxonomy" id="278681"/>
    <lineage>
        <taxon>Eukaryota</taxon>
        <taxon>Fungi</taxon>
        <taxon>Fungi incertae sedis</taxon>
        <taxon>Olpidiomycota</taxon>
        <taxon>Olpidiomycotina</taxon>
        <taxon>Olpidiomycetes</taxon>
        <taxon>Olpidiales</taxon>
        <taxon>Olpidiaceae</taxon>
        <taxon>Olpidium</taxon>
    </lineage>
</organism>
<dbReference type="PANTHER" id="PTHR10584">
    <property type="entry name" value="SUGAR KINASE"/>
    <property type="match status" value="1"/>
</dbReference>
<evidence type="ECO:0000313" key="5">
    <source>
        <dbReference type="Proteomes" id="UP000673691"/>
    </source>
</evidence>
<evidence type="ECO:0000256" key="2">
    <source>
        <dbReference type="ARBA" id="ARBA00022777"/>
    </source>
</evidence>
<keyword evidence="2" id="KW-0418">Kinase</keyword>
<name>A0A8H8DGG6_9FUNG</name>
<gene>
    <name evidence="4" type="ORF">BJ554DRAFT_2717</name>
</gene>
<evidence type="ECO:0000313" key="4">
    <source>
        <dbReference type="EMBL" id="KAG5457311.1"/>
    </source>
</evidence>
<dbReference type="AlphaFoldDB" id="A0A8H8DGG6"/>
<dbReference type="EMBL" id="JAEFCI010010286">
    <property type="protein sequence ID" value="KAG5457311.1"/>
    <property type="molecule type" value="Genomic_DNA"/>
</dbReference>
<dbReference type="PANTHER" id="PTHR10584:SF166">
    <property type="entry name" value="RIBOKINASE"/>
    <property type="match status" value="1"/>
</dbReference>
<dbReference type="OrthoDB" id="415590at2759"/>
<accession>A0A8H8DGG6</accession>
<dbReference type="GO" id="GO:0006796">
    <property type="term" value="P:phosphate-containing compound metabolic process"/>
    <property type="evidence" value="ECO:0007669"/>
    <property type="project" value="UniProtKB-ARBA"/>
</dbReference>
<evidence type="ECO:0000259" key="3">
    <source>
        <dbReference type="Pfam" id="PF00294"/>
    </source>
</evidence>
<dbReference type="InterPro" id="IPR029056">
    <property type="entry name" value="Ribokinase-like"/>
</dbReference>
<sequence length="347" mass="36987">MAPIAARKPRAVVVGSLNLDEVFVVPHIAAEGETLSAAEYTVQAGGKGARTPRMEADGVRVGRVVVSENEHTGRAIIQLSASTRDNAIVLFPAANHRLSMSDVKDAVLGEAGQPGDWLVLQNEVRFSEEDGGPRAFHDLIKLAKEKGALPPLPCKMPVFAVLWSARRVPRMLTAPGLRRRAKKDDVSRIYPLESVDVLLLNAHEARGLAGEGWSGAQAATPVQLLATICTKIPSVRLVVMTLGAEGVVARWRSGSGEYEDTHLPAAKLLRPVVDTTGAGDTFAGYLIAGLMRTVDGDGSRPVNFQVDNALREAVVAAAMACETHGAMAGVPTFAEVSQRIIDLRDKK</sequence>
<comment type="caution">
    <text evidence="4">The sequence shown here is derived from an EMBL/GenBank/DDBJ whole genome shotgun (WGS) entry which is preliminary data.</text>
</comment>
<evidence type="ECO:0000256" key="1">
    <source>
        <dbReference type="ARBA" id="ARBA00022679"/>
    </source>
</evidence>
<keyword evidence="1" id="KW-0808">Transferase</keyword>